<keyword evidence="3" id="KW-1185">Reference proteome</keyword>
<gene>
    <name evidence="2" type="ORF">Fcan01_03930</name>
</gene>
<dbReference type="Proteomes" id="UP000198287">
    <property type="component" value="Unassembled WGS sequence"/>
</dbReference>
<proteinExistence type="predicted"/>
<feature type="region of interest" description="Disordered" evidence="1">
    <location>
        <begin position="62"/>
        <end position="91"/>
    </location>
</feature>
<organism evidence="2 3">
    <name type="scientific">Folsomia candida</name>
    <name type="common">Springtail</name>
    <dbReference type="NCBI Taxonomy" id="158441"/>
    <lineage>
        <taxon>Eukaryota</taxon>
        <taxon>Metazoa</taxon>
        <taxon>Ecdysozoa</taxon>
        <taxon>Arthropoda</taxon>
        <taxon>Hexapoda</taxon>
        <taxon>Collembola</taxon>
        <taxon>Entomobryomorpha</taxon>
        <taxon>Isotomoidea</taxon>
        <taxon>Isotomidae</taxon>
        <taxon>Proisotominae</taxon>
        <taxon>Folsomia</taxon>
    </lineage>
</organism>
<dbReference type="AlphaFoldDB" id="A0A226F2E0"/>
<protein>
    <submittedName>
        <fullName evidence="2">Uncharacterized protein</fullName>
    </submittedName>
</protein>
<sequence>MCHFLHNLSPAEGVGGMEMWGEWRYRGDIVCHEDGSLLLEVEAVVELCTSSTQDAPVEAVATTPDDHKLSPINSPPESYTPPKPRGWRKTRPQVASTPVWVLHGSVTTVTTRMTPRLQVGVEKEMPSLYSGAAARRLTSSADLVVSGLTVVSHSPHSPELLPNDQMRVGIASPVQRSSPPPIATMIIIHPYINSYAGYSPRSHRRTGGVIVSSSPYSDDSLKTWKSWGHNCKTKTHTKMLMRTKTTTAKNKVDGSLLLLRDELRREKLGFRFLRVYYISCTAKREMQEMRGARN</sequence>
<evidence type="ECO:0000313" key="3">
    <source>
        <dbReference type="Proteomes" id="UP000198287"/>
    </source>
</evidence>
<evidence type="ECO:0000256" key="1">
    <source>
        <dbReference type="SAM" id="MobiDB-lite"/>
    </source>
</evidence>
<name>A0A226F2E0_FOLCA</name>
<comment type="caution">
    <text evidence="2">The sequence shown here is derived from an EMBL/GenBank/DDBJ whole genome shotgun (WGS) entry which is preliminary data.</text>
</comment>
<evidence type="ECO:0000313" key="2">
    <source>
        <dbReference type="EMBL" id="OXA63361.1"/>
    </source>
</evidence>
<accession>A0A226F2E0</accession>
<dbReference type="EMBL" id="LNIX01000001">
    <property type="protein sequence ID" value="OXA63361.1"/>
    <property type="molecule type" value="Genomic_DNA"/>
</dbReference>
<reference evidence="2 3" key="1">
    <citation type="submission" date="2015-12" db="EMBL/GenBank/DDBJ databases">
        <title>The genome of Folsomia candida.</title>
        <authorList>
            <person name="Faddeeva A."/>
            <person name="Derks M.F."/>
            <person name="Anvar Y."/>
            <person name="Smit S."/>
            <person name="Van Straalen N."/>
            <person name="Roelofs D."/>
        </authorList>
    </citation>
    <scope>NUCLEOTIDE SEQUENCE [LARGE SCALE GENOMIC DNA]</scope>
    <source>
        <strain evidence="2 3">VU population</strain>
        <tissue evidence="2">Whole body</tissue>
    </source>
</reference>